<dbReference type="AlphaFoldDB" id="A0A7K1SKR5"/>
<name>A0A7K1SKR5_9BACT</name>
<comment type="caution">
    <text evidence="2">The sequence shown here is derived from an EMBL/GenBank/DDBJ whole genome shotgun (WGS) entry which is preliminary data.</text>
</comment>
<evidence type="ECO:0000256" key="1">
    <source>
        <dbReference type="SAM" id="MobiDB-lite"/>
    </source>
</evidence>
<sequence>MKTLIANQPLSGDYGYVGTDETFQAEDDVAKSLLERKLATLSDEQLEAVAESDEDPDAEKKDDKGAASRKTKDDKTVSTANLTE</sequence>
<dbReference type="Proteomes" id="UP000436006">
    <property type="component" value="Unassembled WGS sequence"/>
</dbReference>
<evidence type="ECO:0000313" key="3">
    <source>
        <dbReference type="Proteomes" id="UP000436006"/>
    </source>
</evidence>
<dbReference type="RefSeq" id="WP_157589219.1">
    <property type="nucleotide sequence ID" value="NZ_WPIN01000015.1"/>
</dbReference>
<evidence type="ECO:0000313" key="2">
    <source>
        <dbReference type="EMBL" id="MVM34399.1"/>
    </source>
</evidence>
<gene>
    <name evidence="2" type="ORF">GO755_30485</name>
</gene>
<dbReference type="EMBL" id="WPIN01000015">
    <property type="protein sequence ID" value="MVM34399.1"/>
    <property type="molecule type" value="Genomic_DNA"/>
</dbReference>
<feature type="compositionally biased region" description="Basic and acidic residues" evidence="1">
    <location>
        <begin position="58"/>
        <end position="76"/>
    </location>
</feature>
<reference evidence="2 3" key="1">
    <citation type="submission" date="2019-12" db="EMBL/GenBank/DDBJ databases">
        <title>Spirosoma sp. HMF4905 genome sequencing and assembly.</title>
        <authorList>
            <person name="Kang H."/>
            <person name="Cha I."/>
            <person name="Kim H."/>
            <person name="Joh K."/>
        </authorList>
    </citation>
    <scope>NUCLEOTIDE SEQUENCE [LARGE SCALE GENOMIC DNA]</scope>
    <source>
        <strain evidence="2 3">HMF4905</strain>
    </source>
</reference>
<proteinExistence type="predicted"/>
<protein>
    <submittedName>
        <fullName evidence="2">Uncharacterized protein</fullName>
    </submittedName>
</protein>
<accession>A0A7K1SKR5</accession>
<feature type="compositionally biased region" description="Acidic residues" evidence="1">
    <location>
        <begin position="45"/>
        <end position="57"/>
    </location>
</feature>
<organism evidence="2 3">
    <name type="scientific">Spirosoma arboris</name>
    <dbReference type="NCBI Taxonomy" id="2682092"/>
    <lineage>
        <taxon>Bacteria</taxon>
        <taxon>Pseudomonadati</taxon>
        <taxon>Bacteroidota</taxon>
        <taxon>Cytophagia</taxon>
        <taxon>Cytophagales</taxon>
        <taxon>Cytophagaceae</taxon>
        <taxon>Spirosoma</taxon>
    </lineage>
</organism>
<feature type="region of interest" description="Disordered" evidence="1">
    <location>
        <begin position="45"/>
        <end position="84"/>
    </location>
</feature>
<keyword evidence="3" id="KW-1185">Reference proteome</keyword>